<proteinExistence type="predicted"/>
<sequence length="641" mass="69270">MPTVHSGYTFTDFLRRLERSPESHMAPLYHEHSILFVRRSDMFSKAIGAVTWEKGAALLSAARYVQPVDVQVYRALLARMLLHNRHVQQTRAGVIVPWVAALRVYYDAVLTHGRSIPTRMTLSALRLCAPHRQWMAAISLLQLSQANGVMTLPSLIDAAHCCATPAAWEMALGLLGRYHTQSGHVLPDAVQSLRPLGTNKITMDATANALLRLDNGPTPEQKHVLRVLKNVVSSVPWEVALSNTMCVSYLTHLTASTTLAAPDKTAALTRAVSQLPWSAFTRLMDAVASETHERVPPADAAVSVAPRPLTASWRDKEVEITPLDMVAVREGLNLLQHEPETAVPFVAAVIDKLPSTEAAALFLNEATAMYRGVVGGASARVALRHPIVINALLKKCAQTNSWAIASSVLRSTAPVPLPCDVSSALLIQMRRAKQPSVVVDVVQRYIVPSGTRLNQEAVDATLLCIFAHNQSVSAFSTAQGSRSQPRCGAGGHHPLVSAVHWLSALSWATDLLEDGAEARILDTGTAPSMGGVSYRQPTVLPRMKPLSPCTLSLLVHICVGAGSPQGALTAIGYARTVDKTELALSEEIRALLYCLIYNRPFEAKAIVKHAVKRHGTAQACHLERLLGTARGGGAYNAQHTV</sequence>
<organism evidence="1">
    <name type="scientific">Trypanosoma vivax (strain Y486)</name>
    <dbReference type="NCBI Taxonomy" id="1055687"/>
    <lineage>
        <taxon>Eukaryota</taxon>
        <taxon>Discoba</taxon>
        <taxon>Euglenozoa</taxon>
        <taxon>Kinetoplastea</taxon>
        <taxon>Metakinetoplastina</taxon>
        <taxon>Trypanosomatida</taxon>
        <taxon>Trypanosomatidae</taxon>
        <taxon>Trypanosoma</taxon>
        <taxon>Duttonella</taxon>
    </lineage>
</organism>
<protein>
    <submittedName>
        <fullName evidence="1">Uncharacterized protein</fullName>
    </submittedName>
</protein>
<reference evidence="1" key="1">
    <citation type="journal article" date="2012" name="Proc. Natl. Acad. Sci. U.S.A.">
        <title>Antigenic diversity is generated by distinct evolutionary mechanisms in African trypanosome species.</title>
        <authorList>
            <person name="Jackson A.P."/>
            <person name="Berry A."/>
            <person name="Aslett M."/>
            <person name="Allison H.C."/>
            <person name="Burton P."/>
            <person name="Vavrova-Anderson J."/>
            <person name="Brown R."/>
            <person name="Browne H."/>
            <person name="Corton N."/>
            <person name="Hauser H."/>
            <person name="Gamble J."/>
            <person name="Gilderthorp R."/>
            <person name="Marcello L."/>
            <person name="McQuillan J."/>
            <person name="Otto T.D."/>
            <person name="Quail M.A."/>
            <person name="Sanders M.J."/>
            <person name="van Tonder A."/>
            <person name="Ginger M.L."/>
            <person name="Field M.C."/>
            <person name="Barry J.D."/>
            <person name="Hertz-Fowler C."/>
            <person name="Berriman M."/>
        </authorList>
    </citation>
    <scope>NUCLEOTIDE SEQUENCE</scope>
    <source>
        <strain evidence="1">Y486</strain>
    </source>
</reference>
<dbReference type="VEuPathDB" id="TriTrypDB:TvY486_1102200"/>
<dbReference type="OMA" id="AAYYTQP"/>
<dbReference type="EMBL" id="HE573027">
    <property type="protein sequence ID" value="CCC52735.1"/>
    <property type="molecule type" value="Genomic_DNA"/>
</dbReference>
<gene>
    <name evidence="1" type="ORF">TVY486_1102200</name>
</gene>
<dbReference type="AlphaFoldDB" id="G0UAA2"/>
<accession>G0UAA2</accession>
<evidence type="ECO:0000313" key="1">
    <source>
        <dbReference type="EMBL" id="CCC52735.1"/>
    </source>
</evidence>
<name>G0UAA2_TRYVY</name>